<gene>
    <name evidence="2" type="ORF">ERS852573_02450</name>
</gene>
<dbReference type="Proteomes" id="UP000095597">
    <property type="component" value="Unassembled WGS sequence"/>
</dbReference>
<dbReference type="EMBL" id="CYXO01000017">
    <property type="protein sequence ID" value="CUN20415.1"/>
    <property type="molecule type" value="Genomic_DNA"/>
</dbReference>
<dbReference type="OrthoDB" id="9809324at2"/>
<dbReference type="PANTHER" id="PTHR40396:SF1">
    <property type="entry name" value="ATPASE AAA-TYPE CORE DOMAIN-CONTAINING PROTEIN"/>
    <property type="match status" value="1"/>
</dbReference>
<name>A0A173V2B2_9FIRM</name>
<dbReference type="SUPFAM" id="SSF52540">
    <property type="entry name" value="P-loop containing nucleoside triphosphate hydrolases"/>
    <property type="match status" value="1"/>
</dbReference>
<accession>A0A173V2B2</accession>
<evidence type="ECO:0000259" key="1">
    <source>
        <dbReference type="Pfam" id="PF13304"/>
    </source>
</evidence>
<dbReference type="RefSeq" id="WP_055058178.1">
    <property type="nucleotide sequence ID" value="NZ_CYXO01000017.1"/>
</dbReference>
<dbReference type="InterPro" id="IPR027417">
    <property type="entry name" value="P-loop_NTPase"/>
</dbReference>
<evidence type="ECO:0000313" key="3">
    <source>
        <dbReference type="Proteomes" id="UP000095597"/>
    </source>
</evidence>
<reference evidence="2 3" key="1">
    <citation type="submission" date="2015-09" db="EMBL/GenBank/DDBJ databases">
        <authorList>
            <consortium name="Pathogen Informatics"/>
        </authorList>
    </citation>
    <scope>NUCLEOTIDE SEQUENCE [LARGE SCALE GENOMIC DNA]</scope>
    <source>
        <strain evidence="2 3">2789STDY5834961</strain>
    </source>
</reference>
<dbReference type="Pfam" id="PF13304">
    <property type="entry name" value="AAA_21"/>
    <property type="match status" value="1"/>
</dbReference>
<sequence length="411" mass="48079">MLLSYKFNNFCSFDENAEFELLAPSNKVKNRFPDNYVVTDAGYDVLKVAVVIGENAGGKTNFINSLSYLKSMFEDTKAKHSYRPLINVNNLKSECPAQSNTKQEFDICIIGKSELIYHYNLQIDEFCIVEEKLTYRSKKSNQEKVVIHVKREQLNRMEEKKSIAASYDLNMDNCDENVKKILDQSFFNKGELGLFVSKLAILGDMYAIEFVNWMNEELIVESKNFNYYLYKNLQTQDDDLRIIKDNRFLDILRMVDYSICNIEIDDEKPFRKTKVVRKMKNGKYFSRELGMDSGGVGEFFAWAVQLFRVVYEDKTVFADEMDRVINPILAERIVAFINGNKHRGQFIFSSHNILHLDLKNYMKEQIYFVTKNRDTLNSELYSLADFPEIRYETTKIYEFYMKGILGGTAFE</sequence>
<dbReference type="GO" id="GO:0016887">
    <property type="term" value="F:ATP hydrolysis activity"/>
    <property type="evidence" value="ECO:0007669"/>
    <property type="project" value="InterPro"/>
</dbReference>
<dbReference type="AlphaFoldDB" id="A0A173V2B2"/>
<dbReference type="Gene3D" id="3.40.50.300">
    <property type="entry name" value="P-loop containing nucleotide triphosphate hydrolases"/>
    <property type="match status" value="1"/>
</dbReference>
<dbReference type="PANTHER" id="PTHR40396">
    <property type="entry name" value="ATPASE-LIKE PROTEIN"/>
    <property type="match status" value="1"/>
</dbReference>
<proteinExistence type="predicted"/>
<dbReference type="InterPro" id="IPR003959">
    <property type="entry name" value="ATPase_AAA_core"/>
</dbReference>
<protein>
    <submittedName>
        <fullName evidence="2">Predicted ATPase</fullName>
    </submittedName>
</protein>
<organism evidence="2 3">
    <name type="scientific">Dorea longicatena</name>
    <dbReference type="NCBI Taxonomy" id="88431"/>
    <lineage>
        <taxon>Bacteria</taxon>
        <taxon>Bacillati</taxon>
        <taxon>Bacillota</taxon>
        <taxon>Clostridia</taxon>
        <taxon>Lachnospirales</taxon>
        <taxon>Lachnospiraceae</taxon>
        <taxon>Dorea</taxon>
    </lineage>
</organism>
<feature type="domain" description="ATPase AAA-type core" evidence="1">
    <location>
        <begin position="48"/>
        <end position="354"/>
    </location>
</feature>
<dbReference type="GO" id="GO:0005524">
    <property type="term" value="F:ATP binding"/>
    <property type="evidence" value="ECO:0007669"/>
    <property type="project" value="InterPro"/>
</dbReference>
<evidence type="ECO:0000313" key="2">
    <source>
        <dbReference type="EMBL" id="CUN20415.1"/>
    </source>
</evidence>